<feature type="transmembrane region" description="Helical" evidence="1">
    <location>
        <begin position="36"/>
        <end position="55"/>
    </location>
</feature>
<dbReference type="RefSeq" id="WP_090408615.1">
    <property type="nucleotide sequence ID" value="NZ_FNDQ01000012.1"/>
</dbReference>
<feature type="transmembrane region" description="Helical" evidence="1">
    <location>
        <begin position="162"/>
        <end position="180"/>
    </location>
</feature>
<feature type="transmembrane region" description="Helical" evidence="1">
    <location>
        <begin position="186"/>
        <end position="209"/>
    </location>
</feature>
<feature type="domain" description="CAAX prenyl protease 2/Lysostaphin resistance protein A-like" evidence="2">
    <location>
        <begin position="71"/>
        <end position="227"/>
    </location>
</feature>
<keyword evidence="4" id="KW-1185">Reference proteome</keyword>
<dbReference type="EMBL" id="FNDQ01000012">
    <property type="protein sequence ID" value="SDH72088.1"/>
    <property type="molecule type" value="Genomic_DNA"/>
</dbReference>
<dbReference type="GO" id="GO:0080120">
    <property type="term" value="P:CAAX-box protein maturation"/>
    <property type="evidence" value="ECO:0007669"/>
    <property type="project" value="UniProtKB-ARBA"/>
</dbReference>
<evidence type="ECO:0000313" key="4">
    <source>
        <dbReference type="Proteomes" id="UP000243588"/>
    </source>
</evidence>
<dbReference type="Pfam" id="PF02517">
    <property type="entry name" value="Rce1-like"/>
    <property type="match status" value="1"/>
</dbReference>
<reference evidence="4" key="1">
    <citation type="submission" date="2016-10" db="EMBL/GenBank/DDBJ databases">
        <authorList>
            <person name="Varghese N."/>
            <person name="Submissions S."/>
        </authorList>
    </citation>
    <scope>NUCLEOTIDE SEQUENCE [LARGE SCALE GENOMIC DNA]</scope>
    <source>
        <strain evidence="4">DSM 23313</strain>
    </source>
</reference>
<evidence type="ECO:0000313" key="3">
    <source>
        <dbReference type="EMBL" id="SDH72088.1"/>
    </source>
</evidence>
<keyword evidence="3" id="KW-0645">Protease</keyword>
<dbReference type="GO" id="GO:0006508">
    <property type="term" value="P:proteolysis"/>
    <property type="evidence" value="ECO:0007669"/>
    <property type="project" value="UniProtKB-KW"/>
</dbReference>
<dbReference type="AlphaFoldDB" id="A0A1G8EQE0"/>
<keyword evidence="1" id="KW-0812">Transmembrane</keyword>
<feature type="transmembrane region" description="Helical" evidence="1">
    <location>
        <begin position="98"/>
        <end position="118"/>
    </location>
</feature>
<protein>
    <submittedName>
        <fullName evidence="3">CAAX protease self-immunity</fullName>
    </submittedName>
</protein>
<proteinExistence type="predicted"/>
<dbReference type="Proteomes" id="UP000243588">
    <property type="component" value="Unassembled WGS sequence"/>
</dbReference>
<feature type="transmembrane region" description="Helical" evidence="1">
    <location>
        <begin position="130"/>
        <end position="150"/>
    </location>
</feature>
<keyword evidence="3" id="KW-0378">Hydrolase</keyword>
<keyword evidence="1" id="KW-1133">Transmembrane helix</keyword>
<evidence type="ECO:0000259" key="2">
    <source>
        <dbReference type="Pfam" id="PF02517"/>
    </source>
</evidence>
<sequence length="243" mass="28290">MNFNQLLSDYLSFVRKPDLSGMVASKPYKMVRTFQLWLITFLIVITSSSVIDEFFDLPMHDGFEQLIEQFGFTLFFVFAVVIGPFLEEVIFRLPMRFRIKYISIGFVLLLLYCTFSIVEVLGDISIAKGISISGVFLAILAGGIYVITRFKERIAKYWHQNFIYVFYGYSILFGFVHIFNFDTVSLRLLLLFPLITLPQLILGVGMGYVRIRFGFWYGYLFHALNNGFAFTVFYIGMKYFPEM</sequence>
<feature type="transmembrane region" description="Helical" evidence="1">
    <location>
        <begin position="216"/>
        <end position="237"/>
    </location>
</feature>
<dbReference type="GO" id="GO:0004175">
    <property type="term" value="F:endopeptidase activity"/>
    <property type="evidence" value="ECO:0007669"/>
    <property type="project" value="UniProtKB-ARBA"/>
</dbReference>
<dbReference type="InterPro" id="IPR003675">
    <property type="entry name" value="Rce1/LyrA-like_dom"/>
</dbReference>
<name>A0A1G8EQE0_9FLAO</name>
<organism evidence="3 4">
    <name type="scientific">Myroides phaeus</name>
    <dbReference type="NCBI Taxonomy" id="702745"/>
    <lineage>
        <taxon>Bacteria</taxon>
        <taxon>Pseudomonadati</taxon>
        <taxon>Bacteroidota</taxon>
        <taxon>Flavobacteriia</taxon>
        <taxon>Flavobacteriales</taxon>
        <taxon>Flavobacteriaceae</taxon>
        <taxon>Myroides</taxon>
    </lineage>
</organism>
<dbReference type="STRING" id="702745.SAMN05421818_11214"/>
<accession>A0A1G8EQE0</accession>
<keyword evidence="1" id="KW-0472">Membrane</keyword>
<evidence type="ECO:0000256" key="1">
    <source>
        <dbReference type="SAM" id="Phobius"/>
    </source>
</evidence>
<gene>
    <name evidence="3" type="ORF">SAMN05421818_11214</name>
</gene>
<feature type="transmembrane region" description="Helical" evidence="1">
    <location>
        <begin position="67"/>
        <end position="86"/>
    </location>
</feature>